<keyword evidence="3 7" id="KW-0812">Transmembrane</keyword>
<feature type="region of interest" description="Disordered" evidence="6">
    <location>
        <begin position="218"/>
        <end position="239"/>
    </location>
</feature>
<evidence type="ECO:0000256" key="1">
    <source>
        <dbReference type="ARBA" id="ARBA00004651"/>
    </source>
</evidence>
<evidence type="ECO:0000256" key="2">
    <source>
        <dbReference type="ARBA" id="ARBA00022475"/>
    </source>
</evidence>
<evidence type="ECO:0000313" key="9">
    <source>
        <dbReference type="EMBL" id="UPW01710.1"/>
    </source>
</evidence>
<organism evidence="9 10">
    <name type="scientific">Halorussus gelatinilyticus</name>
    <dbReference type="NCBI Taxonomy" id="2937524"/>
    <lineage>
        <taxon>Archaea</taxon>
        <taxon>Methanobacteriati</taxon>
        <taxon>Methanobacteriota</taxon>
        <taxon>Stenosarchaea group</taxon>
        <taxon>Halobacteria</taxon>
        <taxon>Halobacteriales</taxon>
        <taxon>Haladaptataceae</taxon>
        <taxon>Halorussus</taxon>
    </lineage>
</organism>
<dbReference type="PANTHER" id="PTHR36506">
    <property type="entry name" value="PREFLAGELLIN PEPTIDASE"/>
    <property type="match status" value="1"/>
</dbReference>
<comment type="subcellular location">
    <subcellularLocation>
        <location evidence="1">Cell membrane</location>
        <topology evidence="1">Multi-pass membrane protein</topology>
    </subcellularLocation>
</comment>
<dbReference type="GO" id="GO:0005886">
    <property type="term" value="C:plasma membrane"/>
    <property type="evidence" value="ECO:0007669"/>
    <property type="project" value="UniProtKB-SubCell"/>
</dbReference>
<dbReference type="KEGG" id="haxz:M0R88_06305"/>
<name>A0A8U0IKP8_9EURY</name>
<dbReference type="InterPro" id="IPR000045">
    <property type="entry name" value="Prepilin_IV_endopep_pep"/>
</dbReference>
<dbReference type="RefSeq" id="WP_248656100.1">
    <property type="nucleotide sequence ID" value="NZ_CP096658.1"/>
</dbReference>
<evidence type="ECO:0000256" key="3">
    <source>
        <dbReference type="ARBA" id="ARBA00022692"/>
    </source>
</evidence>
<dbReference type="GeneID" id="72189450"/>
<dbReference type="PANTHER" id="PTHR36506:SF1">
    <property type="entry name" value="PREFLAGELLIN PEPTIDASE"/>
    <property type="match status" value="1"/>
</dbReference>
<dbReference type="Pfam" id="PF01478">
    <property type="entry name" value="Peptidase_A24"/>
    <property type="match status" value="1"/>
</dbReference>
<evidence type="ECO:0000313" key="10">
    <source>
        <dbReference type="Proteomes" id="UP000830434"/>
    </source>
</evidence>
<gene>
    <name evidence="9" type="ORF">M0R88_06305</name>
</gene>
<feature type="transmembrane region" description="Helical" evidence="7">
    <location>
        <begin position="99"/>
        <end position="119"/>
    </location>
</feature>
<evidence type="ECO:0000259" key="8">
    <source>
        <dbReference type="Pfam" id="PF01478"/>
    </source>
</evidence>
<sequence length="337" mass="36194">MALLDASIPDLLRLLVVPVFGWAALRDVKTRRVPNRTWYPLAALAVVLLAVEGWQAWTGTAYETRAFALRTAISLGFVAPLVIAFWWFRAFGGADAKAFLVVAALFPTFPTYEAFGWVLPHQQTAVGVFSLTILTNTVLLGALYPLGVFARNAVSGRFSPVMVVGKPVSWSAVPEEHGRLLETPEGVTRNGVDLDAVRMYLRWRGLTLTELREEADRFRDPATLPAEPNPPGDGSVGVEELRADGGELEAPPGETVAEADAPDDDPWGAAAFLDDIDHGAYGTTPAGLRDGLDVLVTAEEVWVSPGIPFVVPLFVGTAAALTYGDFLFGALAFFGLA</sequence>
<keyword evidence="5 7" id="KW-0472">Membrane</keyword>
<dbReference type="GO" id="GO:0004190">
    <property type="term" value="F:aspartic-type endopeptidase activity"/>
    <property type="evidence" value="ECO:0007669"/>
    <property type="project" value="UniProtKB-EC"/>
</dbReference>
<feature type="domain" description="Prepilin type IV endopeptidase peptidase" evidence="8">
    <location>
        <begin position="16"/>
        <end position="145"/>
    </location>
</feature>
<dbReference type="Proteomes" id="UP000830434">
    <property type="component" value="Chromosome"/>
</dbReference>
<dbReference type="EC" id="3.4.23.43" evidence="9"/>
<feature type="transmembrane region" description="Helical" evidence="7">
    <location>
        <begin position="67"/>
        <end position="87"/>
    </location>
</feature>
<dbReference type="InterPro" id="IPR052218">
    <property type="entry name" value="Preflagellin_Peptidase"/>
</dbReference>
<keyword evidence="2" id="KW-1003">Cell membrane</keyword>
<keyword evidence="10" id="KW-1185">Reference proteome</keyword>
<feature type="transmembrane region" description="Helical" evidence="7">
    <location>
        <begin position="125"/>
        <end position="149"/>
    </location>
</feature>
<evidence type="ECO:0000256" key="5">
    <source>
        <dbReference type="ARBA" id="ARBA00023136"/>
    </source>
</evidence>
<feature type="transmembrane region" description="Helical" evidence="7">
    <location>
        <begin position="37"/>
        <end position="55"/>
    </location>
</feature>
<dbReference type="Gene3D" id="1.20.120.1220">
    <property type="match status" value="1"/>
</dbReference>
<keyword evidence="4 7" id="KW-1133">Transmembrane helix</keyword>
<evidence type="ECO:0000256" key="4">
    <source>
        <dbReference type="ARBA" id="ARBA00022989"/>
    </source>
</evidence>
<accession>A0A8U0IKP8</accession>
<proteinExistence type="predicted"/>
<reference evidence="9" key="1">
    <citation type="submission" date="2022-04" db="EMBL/GenBank/DDBJ databases">
        <title>Diverse halophilic archaea isolated from saline environments.</title>
        <authorList>
            <person name="Cui H.-L."/>
        </authorList>
    </citation>
    <scope>NUCLEOTIDE SEQUENCE</scope>
    <source>
        <strain evidence="9">XZYJT40</strain>
    </source>
</reference>
<dbReference type="EMBL" id="CP096658">
    <property type="protein sequence ID" value="UPW01710.1"/>
    <property type="molecule type" value="Genomic_DNA"/>
</dbReference>
<evidence type="ECO:0000256" key="7">
    <source>
        <dbReference type="SAM" id="Phobius"/>
    </source>
</evidence>
<keyword evidence="9" id="KW-0378">Hydrolase</keyword>
<dbReference type="AlphaFoldDB" id="A0A8U0IKP8"/>
<protein>
    <submittedName>
        <fullName evidence="9">Prepilin peptidase</fullName>
        <ecNumber evidence="9">3.4.23.43</ecNumber>
    </submittedName>
</protein>
<evidence type="ECO:0000256" key="6">
    <source>
        <dbReference type="SAM" id="MobiDB-lite"/>
    </source>
</evidence>